<evidence type="ECO:0000313" key="1">
    <source>
        <dbReference type="EMBL" id="CDW46065.1"/>
    </source>
</evidence>
<reference evidence="1" key="1">
    <citation type="submission" date="2014-05" db="EMBL/GenBank/DDBJ databases">
        <authorList>
            <person name="Chronopoulou M."/>
        </authorList>
    </citation>
    <scope>NUCLEOTIDE SEQUENCE</scope>
    <source>
        <tissue evidence="1">Whole organism</tissue>
    </source>
</reference>
<proteinExistence type="predicted"/>
<protein>
    <submittedName>
        <fullName evidence="1">Uncharacterized protein</fullName>
    </submittedName>
</protein>
<sequence length="19" mass="2267">MRPLEGTASSFNIYYIYKL</sequence>
<name>A0A0K2V6W2_LEPSM</name>
<dbReference type="AlphaFoldDB" id="A0A0K2V6W2"/>
<dbReference type="EMBL" id="HACA01028704">
    <property type="protein sequence ID" value="CDW46065.1"/>
    <property type="molecule type" value="Transcribed_RNA"/>
</dbReference>
<organism evidence="1">
    <name type="scientific">Lepeophtheirus salmonis</name>
    <name type="common">Salmon louse</name>
    <name type="synonym">Caligus salmonis</name>
    <dbReference type="NCBI Taxonomy" id="72036"/>
    <lineage>
        <taxon>Eukaryota</taxon>
        <taxon>Metazoa</taxon>
        <taxon>Ecdysozoa</taxon>
        <taxon>Arthropoda</taxon>
        <taxon>Crustacea</taxon>
        <taxon>Multicrustacea</taxon>
        <taxon>Hexanauplia</taxon>
        <taxon>Copepoda</taxon>
        <taxon>Siphonostomatoida</taxon>
        <taxon>Caligidae</taxon>
        <taxon>Lepeophtheirus</taxon>
    </lineage>
</organism>
<accession>A0A0K2V6W2</accession>